<feature type="region of interest" description="Disordered" evidence="1">
    <location>
        <begin position="160"/>
        <end position="237"/>
    </location>
</feature>
<sequence>MEEPDSGRPPPLTVTPNRNQKKFNAPPSERTPPTVKMQPMITRICSRVLRRQITNDMTSQRRLRMHGKTTFATHGIEKKRDRYSTPAKVNQMTWIRTPNPTKRNPRKKTKIDIGNQPPARRKLVIDKQKPASNIVATEKIPPIRQGHTYPIINNSINPLFESGQSSKTMDLSEQSSHFGINRPPEPGDDMQQLCNSEDDLDDDSDEDSDEDDSISVELEESVDYHRQARDDSNPNEHMQIDVDLKGGTGAYRPSFGGFVDVDLTGKKLSLRSLIDHSVVESFGAGGKTCITSRVYPTLAIYDNALLYAFNNGIETVNIDSLKAWSMNRPEQMNQ</sequence>
<feature type="domain" description="Glycosyl hydrolase family 32 C-terminal" evidence="2">
    <location>
        <begin position="262"/>
        <end position="325"/>
    </location>
</feature>
<evidence type="ECO:0000256" key="1">
    <source>
        <dbReference type="SAM" id="MobiDB-lite"/>
    </source>
</evidence>
<dbReference type="Proteomes" id="UP000826271">
    <property type="component" value="Unassembled WGS sequence"/>
</dbReference>
<evidence type="ECO:0000259" key="2">
    <source>
        <dbReference type="Pfam" id="PF08244"/>
    </source>
</evidence>
<proteinExistence type="predicted"/>
<dbReference type="AlphaFoldDB" id="A0AAV6X0W6"/>
<evidence type="ECO:0000313" key="3">
    <source>
        <dbReference type="EMBL" id="KAG8374092.1"/>
    </source>
</evidence>
<gene>
    <name evidence="3" type="ORF">BUALT_Bualt11G0095000</name>
</gene>
<protein>
    <recommendedName>
        <fullName evidence="2">Glycosyl hydrolase family 32 C-terminal domain-containing protein</fullName>
    </recommendedName>
</protein>
<name>A0AAV6X0W6_9LAMI</name>
<accession>A0AAV6X0W6</accession>
<feature type="region of interest" description="Disordered" evidence="1">
    <location>
        <begin position="1"/>
        <end position="35"/>
    </location>
</feature>
<dbReference type="Gene3D" id="2.60.120.560">
    <property type="entry name" value="Exo-inulinase, domain 1"/>
    <property type="match status" value="1"/>
</dbReference>
<keyword evidence="4" id="KW-1185">Reference proteome</keyword>
<feature type="compositionally biased region" description="Basic and acidic residues" evidence="1">
    <location>
        <begin position="222"/>
        <end position="237"/>
    </location>
</feature>
<dbReference type="InterPro" id="IPR013189">
    <property type="entry name" value="Glyco_hydro_32_C"/>
</dbReference>
<dbReference type="SUPFAM" id="SSF49899">
    <property type="entry name" value="Concanavalin A-like lectins/glucanases"/>
    <property type="match status" value="1"/>
</dbReference>
<dbReference type="InterPro" id="IPR050551">
    <property type="entry name" value="Fructan_Metab_Enzymes"/>
</dbReference>
<dbReference type="EMBL" id="WHWC01000011">
    <property type="protein sequence ID" value="KAG8374092.1"/>
    <property type="molecule type" value="Genomic_DNA"/>
</dbReference>
<dbReference type="PANTHER" id="PTHR31953">
    <property type="entry name" value="BETA-FRUCTOFURANOSIDASE, INSOLUBLE ISOENZYME CWINV1-RELATED"/>
    <property type="match status" value="1"/>
</dbReference>
<dbReference type="Pfam" id="PF08244">
    <property type="entry name" value="Glyco_hydro_32C"/>
    <property type="match status" value="1"/>
</dbReference>
<feature type="compositionally biased region" description="Polar residues" evidence="1">
    <location>
        <begin position="160"/>
        <end position="178"/>
    </location>
</feature>
<feature type="compositionally biased region" description="Acidic residues" evidence="1">
    <location>
        <begin position="196"/>
        <end position="221"/>
    </location>
</feature>
<comment type="caution">
    <text evidence="3">The sequence shown here is derived from an EMBL/GenBank/DDBJ whole genome shotgun (WGS) entry which is preliminary data.</text>
</comment>
<reference evidence="3" key="1">
    <citation type="submission" date="2019-10" db="EMBL/GenBank/DDBJ databases">
        <authorList>
            <person name="Zhang R."/>
            <person name="Pan Y."/>
            <person name="Wang J."/>
            <person name="Ma R."/>
            <person name="Yu S."/>
        </authorList>
    </citation>
    <scope>NUCLEOTIDE SEQUENCE</scope>
    <source>
        <strain evidence="3">LA-IB0</strain>
        <tissue evidence="3">Leaf</tissue>
    </source>
</reference>
<evidence type="ECO:0000313" key="4">
    <source>
        <dbReference type="Proteomes" id="UP000826271"/>
    </source>
</evidence>
<dbReference type="InterPro" id="IPR013320">
    <property type="entry name" value="ConA-like_dom_sf"/>
</dbReference>
<organism evidence="3 4">
    <name type="scientific">Buddleja alternifolia</name>
    <dbReference type="NCBI Taxonomy" id="168488"/>
    <lineage>
        <taxon>Eukaryota</taxon>
        <taxon>Viridiplantae</taxon>
        <taxon>Streptophyta</taxon>
        <taxon>Embryophyta</taxon>
        <taxon>Tracheophyta</taxon>
        <taxon>Spermatophyta</taxon>
        <taxon>Magnoliopsida</taxon>
        <taxon>eudicotyledons</taxon>
        <taxon>Gunneridae</taxon>
        <taxon>Pentapetalae</taxon>
        <taxon>asterids</taxon>
        <taxon>lamiids</taxon>
        <taxon>Lamiales</taxon>
        <taxon>Scrophulariaceae</taxon>
        <taxon>Buddlejeae</taxon>
        <taxon>Buddleja</taxon>
    </lineage>
</organism>